<evidence type="ECO:0000259" key="1">
    <source>
        <dbReference type="Pfam" id="PF25043"/>
    </source>
</evidence>
<dbReference type="Pfam" id="PF25043">
    <property type="entry name" value="DUF7788"/>
    <property type="match status" value="1"/>
</dbReference>
<accession>A0A803KSW0</accession>
<proteinExistence type="predicted"/>
<dbReference type="PANTHER" id="PTHR31373:SF27">
    <property type="entry name" value="TROVE DOMAIN-CONTAINING PROTEIN"/>
    <property type="match status" value="1"/>
</dbReference>
<feature type="domain" description="DUF7788" evidence="1">
    <location>
        <begin position="1"/>
        <end position="51"/>
    </location>
</feature>
<name>A0A803KSW0_CHEQI</name>
<evidence type="ECO:0000313" key="2">
    <source>
        <dbReference type="EnsemblPlants" id="AUR62002118-RA:cds"/>
    </source>
</evidence>
<organism evidence="2 3">
    <name type="scientific">Chenopodium quinoa</name>
    <name type="common">Quinoa</name>
    <dbReference type="NCBI Taxonomy" id="63459"/>
    <lineage>
        <taxon>Eukaryota</taxon>
        <taxon>Viridiplantae</taxon>
        <taxon>Streptophyta</taxon>
        <taxon>Embryophyta</taxon>
        <taxon>Tracheophyta</taxon>
        <taxon>Spermatophyta</taxon>
        <taxon>Magnoliopsida</taxon>
        <taxon>eudicotyledons</taxon>
        <taxon>Gunneridae</taxon>
        <taxon>Pentapetalae</taxon>
        <taxon>Caryophyllales</taxon>
        <taxon>Chenopodiaceae</taxon>
        <taxon>Chenopodioideae</taxon>
        <taxon>Atripliceae</taxon>
        <taxon>Chenopodium</taxon>
    </lineage>
</organism>
<dbReference type="Proteomes" id="UP000596660">
    <property type="component" value="Unplaced"/>
</dbReference>
<dbReference type="PANTHER" id="PTHR31373">
    <property type="entry name" value="OS06G0652100 PROTEIN"/>
    <property type="match status" value="1"/>
</dbReference>
<dbReference type="EnsemblPlants" id="AUR62002118-RA">
    <property type="protein sequence ID" value="AUR62002118-RA:cds"/>
    <property type="gene ID" value="AUR62002118"/>
</dbReference>
<protein>
    <recommendedName>
        <fullName evidence="1">DUF7788 domain-containing protein</fullName>
    </recommendedName>
</protein>
<dbReference type="Gramene" id="AUR62002118-RA">
    <property type="protein sequence ID" value="AUR62002118-RA:cds"/>
    <property type="gene ID" value="AUR62002118"/>
</dbReference>
<keyword evidence="3" id="KW-1185">Reference proteome</keyword>
<reference evidence="2" key="2">
    <citation type="submission" date="2021-03" db="UniProtKB">
        <authorList>
            <consortium name="EnsemblPlants"/>
        </authorList>
    </citation>
    <scope>IDENTIFICATION</scope>
</reference>
<evidence type="ECO:0000313" key="3">
    <source>
        <dbReference type="Proteomes" id="UP000596660"/>
    </source>
</evidence>
<sequence length="82" mass="9339">MLRRLFVFIDEDFEKVSAHPWETEYAGIKAKFLDRGFEKVPEVVFWNLKGLIGGSCVLTPESVMDATISSPEYDQLIVHGSF</sequence>
<reference evidence="2" key="1">
    <citation type="journal article" date="2017" name="Nature">
        <title>The genome of Chenopodium quinoa.</title>
        <authorList>
            <person name="Jarvis D.E."/>
            <person name="Ho Y.S."/>
            <person name="Lightfoot D.J."/>
            <person name="Schmoeckel S.M."/>
            <person name="Li B."/>
            <person name="Borm T.J.A."/>
            <person name="Ohyanagi H."/>
            <person name="Mineta K."/>
            <person name="Michell C.T."/>
            <person name="Saber N."/>
            <person name="Kharbatia N.M."/>
            <person name="Rupper R.R."/>
            <person name="Sharp A.R."/>
            <person name="Dally N."/>
            <person name="Boughton B.A."/>
            <person name="Woo Y.H."/>
            <person name="Gao G."/>
            <person name="Schijlen E.G.W.M."/>
            <person name="Guo X."/>
            <person name="Momin A.A."/>
            <person name="Negrao S."/>
            <person name="Al-Babili S."/>
            <person name="Gehring C."/>
            <person name="Roessner U."/>
            <person name="Jung C."/>
            <person name="Murphy K."/>
            <person name="Arold S.T."/>
            <person name="Gojobori T."/>
            <person name="van der Linden C.G."/>
            <person name="van Loo E.N."/>
            <person name="Jellen E.N."/>
            <person name="Maughan P.J."/>
            <person name="Tester M."/>
        </authorList>
    </citation>
    <scope>NUCLEOTIDE SEQUENCE [LARGE SCALE GENOMIC DNA]</scope>
    <source>
        <strain evidence="2">cv. PI 614886</strain>
    </source>
</reference>
<dbReference type="InterPro" id="IPR011205">
    <property type="entry name" value="UCP015417_vWA"/>
</dbReference>
<dbReference type="AlphaFoldDB" id="A0A803KSW0"/>
<dbReference type="InterPro" id="IPR056690">
    <property type="entry name" value="DUF7788"/>
</dbReference>